<evidence type="ECO:0000313" key="3">
    <source>
        <dbReference type="Proteomes" id="UP000653565"/>
    </source>
</evidence>
<feature type="region of interest" description="Disordered" evidence="1">
    <location>
        <begin position="385"/>
        <end position="405"/>
    </location>
</feature>
<dbReference type="InterPro" id="IPR008949">
    <property type="entry name" value="Isoprenoid_synthase_dom_sf"/>
</dbReference>
<dbReference type="SUPFAM" id="SSF48576">
    <property type="entry name" value="Terpenoid synthases"/>
    <property type="match status" value="1"/>
</dbReference>
<reference evidence="2" key="1">
    <citation type="journal article" date="2020" name="bioRxiv">
        <title>Genomic and phenotypic heterogeneity of clinical isolates of the human pathogens Aspergillus fumigatus, Aspergillus lentulus and Aspergillus fumigatiaffinis.</title>
        <authorList>
            <person name="dos Santos R.A.C."/>
            <person name="Steenwyk J.L."/>
            <person name="Rivero-Menendez O."/>
            <person name="Mead M.E."/>
            <person name="Silva L.P."/>
            <person name="Bastos R.W."/>
            <person name="Alastruey-Izquierdo A."/>
            <person name="Goldman G.H."/>
            <person name="Rokas A."/>
        </authorList>
    </citation>
    <scope>NUCLEOTIDE SEQUENCE</scope>
    <source>
        <strain evidence="2">CNM-CM6805</strain>
    </source>
</reference>
<evidence type="ECO:0008006" key="4">
    <source>
        <dbReference type="Google" id="ProtNLM"/>
    </source>
</evidence>
<dbReference type="AlphaFoldDB" id="A0A8H4M462"/>
<name>A0A8H4M462_9EURO</name>
<sequence>MALHRETETALLKPIIYTYNPGLVLGPRALEDFNILRSNSLTASAFKYSLEIDPSSLRLPWPSSFPASRQCKHWRDAENACISFLQEVYAIDPSERGKLPDGVSDQSTELALSQRARSAITNAVNAAIYMNPEASATRISMVTKFYLLAWLHDDVVEVNPEDAGLTFVDLISQIWLRDGFESQNTVEDDALGQQVMKGLLSYIHSTRDQPRQEFSGLKDFLDYRAVDIASDFVFACVRFVNSVNLSSAGAEPLDKLVNLARDHIILVNDLYSFEKEENDLQSKNATIINTVHYLKLLLSVESKAAKDIAYCLIQDIELQLHEELHKLRTLGSLDKTQFRYARAVIECAAGNVMYSVTSKRYGGKAAIPYKLSDSPQHQEASILALRSAGDTSSRRKGRVTSSAPV</sequence>
<dbReference type="EMBL" id="JAAAPX010000171">
    <property type="protein sequence ID" value="KAF4227663.1"/>
    <property type="molecule type" value="Genomic_DNA"/>
</dbReference>
<evidence type="ECO:0000313" key="2">
    <source>
        <dbReference type="EMBL" id="KAF4227663.1"/>
    </source>
</evidence>
<dbReference type="OrthoDB" id="3004402at2759"/>
<organism evidence="2 3">
    <name type="scientific">Aspergillus fumigatiaffinis</name>
    <dbReference type="NCBI Taxonomy" id="340414"/>
    <lineage>
        <taxon>Eukaryota</taxon>
        <taxon>Fungi</taxon>
        <taxon>Dikarya</taxon>
        <taxon>Ascomycota</taxon>
        <taxon>Pezizomycotina</taxon>
        <taxon>Eurotiomycetes</taxon>
        <taxon>Eurotiomycetidae</taxon>
        <taxon>Eurotiales</taxon>
        <taxon>Aspergillaceae</taxon>
        <taxon>Aspergillus</taxon>
        <taxon>Aspergillus subgen. Fumigati</taxon>
    </lineage>
</organism>
<evidence type="ECO:0000256" key="1">
    <source>
        <dbReference type="SAM" id="MobiDB-lite"/>
    </source>
</evidence>
<proteinExistence type="predicted"/>
<keyword evidence="3" id="KW-1185">Reference proteome</keyword>
<accession>A0A8H4M462</accession>
<dbReference type="Pfam" id="PF19086">
    <property type="entry name" value="Terpene_syn_C_2"/>
    <property type="match status" value="1"/>
</dbReference>
<reference evidence="2" key="2">
    <citation type="submission" date="2020-04" db="EMBL/GenBank/DDBJ databases">
        <authorList>
            <person name="Santos R.A.C."/>
            <person name="Steenwyk J.L."/>
            <person name="Rivero-Menendez O."/>
            <person name="Mead M.E."/>
            <person name="Silva L.P."/>
            <person name="Bastos R.W."/>
            <person name="Alastruey-Izquierdo A."/>
            <person name="Goldman G.H."/>
            <person name="Rokas A."/>
        </authorList>
    </citation>
    <scope>NUCLEOTIDE SEQUENCE</scope>
    <source>
        <strain evidence="2">CNM-CM6805</strain>
    </source>
</reference>
<gene>
    <name evidence="2" type="ORF">CNMCM6805_002758</name>
</gene>
<protein>
    <recommendedName>
        <fullName evidence="4">Terpene synthase</fullName>
    </recommendedName>
</protein>
<dbReference type="Proteomes" id="UP000653565">
    <property type="component" value="Unassembled WGS sequence"/>
</dbReference>
<dbReference type="Gene3D" id="1.10.600.10">
    <property type="entry name" value="Farnesyl Diphosphate Synthase"/>
    <property type="match status" value="1"/>
</dbReference>
<comment type="caution">
    <text evidence="2">The sequence shown here is derived from an EMBL/GenBank/DDBJ whole genome shotgun (WGS) entry which is preliminary data.</text>
</comment>